<dbReference type="CDD" id="cd02517">
    <property type="entry name" value="CMP-KDO-Synthetase"/>
    <property type="match status" value="1"/>
</dbReference>
<proteinExistence type="inferred from homology"/>
<dbReference type="PANTHER" id="PTHR42866:SF2">
    <property type="entry name" value="3-DEOXY-MANNO-OCTULOSONATE CYTIDYLYLTRANSFERASE, MITOCHONDRIAL"/>
    <property type="match status" value="1"/>
</dbReference>
<dbReference type="RefSeq" id="WP_100314572.1">
    <property type="nucleotide sequence ID" value="NZ_PGFG01000001.1"/>
</dbReference>
<organism evidence="6 7">
    <name type="scientific">Thermoflavifilum aggregans</name>
    <dbReference type="NCBI Taxonomy" id="454188"/>
    <lineage>
        <taxon>Bacteria</taxon>
        <taxon>Pseudomonadati</taxon>
        <taxon>Bacteroidota</taxon>
        <taxon>Chitinophagia</taxon>
        <taxon>Chitinophagales</taxon>
        <taxon>Chitinophagaceae</taxon>
        <taxon>Thermoflavifilum</taxon>
    </lineage>
</organism>
<keyword evidence="4 5" id="KW-0448">Lipopolysaccharide biosynthesis</keyword>
<evidence type="ECO:0000256" key="4">
    <source>
        <dbReference type="ARBA" id="ARBA00022985"/>
    </source>
</evidence>
<comment type="pathway">
    <text evidence="5">Nucleotide-sugar biosynthesis; CMP-3-deoxy-D-manno-octulosonate biosynthesis; CMP-3-deoxy-D-manno-octulosonate from 3-deoxy-D-manno-octulosonate and CTP: step 1/1.</text>
</comment>
<dbReference type="NCBIfam" id="NF009905">
    <property type="entry name" value="PRK13368.1"/>
    <property type="match status" value="1"/>
</dbReference>
<comment type="catalytic activity">
    <reaction evidence="5">
        <text>3-deoxy-alpha-D-manno-oct-2-ulosonate + CTP = CMP-3-deoxy-beta-D-manno-octulosonate + diphosphate</text>
        <dbReference type="Rhea" id="RHEA:23448"/>
        <dbReference type="ChEBI" id="CHEBI:33019"/>
        <dbReference type="ChEBI" id="CHEBI:37563"/>
        <dbReference type="ChEBI" id="CHEBI:85986"/>
        <dbReference type="ChEBI" id="CHEBI:85987"/>
        <dbReference type="EC" id="2.7.7.38"/>
    </reaction>
</comment>
<evidence type="ECO:0000256" key="5">
    <source>
        <dbReference type="HAMAP-Rule" id="MF_00057"/>
    </source>
</evidence>
<evidence type="ECO:0000256" key="1">
    <source>
        <dbReference type="ARBA" id="ARBA00004370"/>
    </source>
</evidence>
<dbReference type="GO" id="GO:0033468">
    <property type="term" value="P:CMP-keto-3-deoxy-D-manno-octulosonic acid biosynthetic process"/>
    <property type="evidence" value="ECO:0007669"/>
    <property type="project" value="UniProtKB-UniRule"/>
</dbReference>
<comment type="function">
    <text evidence="5">Activates KDO (a required 8-carbon sugar) for incorporation into bacterial lipopolysaccharide in Gram-negative bacteria.</text>
</comment>
<comment type="subcellular location">
    <subcellularLocation>
        <location evidence="5">Cytoplasm</location>
    </subcellularLocation>
    <subcellularLocation>
        <location evidence="1">Membrane</location>
    </subcellularLocation>
</comment>
<gene>
    <name evidence="5" type="primary">kdsB</name>
    <name evidence="6" type="ORF">BXY57_1642</name>
</gene>
<dbReference type="InterPro" id="IPR004528">
    <property type="entry name" value="KdsB"/>
</dbReference>
<evidence type="ECO:0000313" key="7">
    <source>
        <dbReference type="Proteomes" id="UP000230000"/>
    </source>
</evidence>
<dbReference type="EC" id="2.7.7.38" evidence="5"/>
<accession>A0A2M9CVW4</accession>
<dbReference type="GO" id="GO:0016020">
    <property type="term" value="C:membrane"/>
    <property type="evidence" value="ECO:0007669"/>
    <property type="project" value="UniProtKB-SubCell"/>
</dbReference>
<reference evidence="6 7" key="1">
    <citation type="submission" date="2017-11" db="EMBL/GenBank/DDBJ databases">
        <title>Genomic Encyclopedia of Archaeal and Bacterial Type Strains, Phase II (KMG-II): From Individual Species to Whole Genera.</title>
        <authorList>
            <person name="Goeker M."/>
        </authorList>
    </citation>
    <scope>NUCLEOTIDE SEQUENCE [LARGE SCALE GENOMIC DNA]</scope>
    <source>
        <strain evidence="6 7">DSM 27268</strain>
    </source>
</reference>
<dbReference type="EMBL" id="PGFG01000001">
    <property type="protein sequence ID" value="PJJ76043.1"/>
    <property type="molecule type" value="Genomic_DNA"/>
</dbReference>
<evidence type="ECO:0000256" key="3">
    <source>
        <dbReference type="ARBA" id="ARBA00022695"/>
    </source>
</evidence>
<comment type="similarity">
    <text evidence="5">Belongs to the KdsB family.</text>
</comment>
<keyword evidence="3 5" id="KW-0548">Nucleotidyltransferase</keyword>
<dbReference type="InterPro" id="IPR003329">
    <property type="entry name" value="Cytidylyl_trans"/>
</dbReference>
<dbReference type="GO" id="GO:0009103">
    <property type="term" value="P:lipopolysaccharide biosynthetic process"/>
    <property type="evidence" value="ECO:0007669"/>
    <property type="project" value="UniProtKB-UniRule"/>
</dbReference>
<dbReference type="SUPFAM" id="SSF53448">
    <property type="entry name" value="Nucleotide-diphospho-sugar transferases"/>
    <property type="match status" value="1"/>
</dbReference>
<keyword evidence="5" id="KW-0963">Cytoplasm</keyword>
<dbReference type="HAMAP" id="MF_00057">
    <property type="entry name" value="KdsB"/>
    <property type="match status" value="1"/>
</dbReference>
<dbReference type="NCBIfam" id="TIGR00466">
    <property type="entry name" value="kdsB"/>
    <property type="match status" value="1"/>
</dbReference>
<dbReference type="Gene3D" id="3.90.550.10">
    <property type="entry name" value="Spore Coat Polysaccharide Biosynthesis Protein SpsA, Chain A"/>
    <property type="match status" value="1"/>
</dbReference>
<name>A0A2M9CVW4_9BACT</name>
<dbReference type="FunFam" id="3.90.550.10:FF:000011">
    <property type="entry name" value="3-deoxy-manno-octulosonate cytidylyltransferase"/>
    <property type="match status" value="1"/>
</dbReference>
<dbReference type="Pfam" id="PF02348">
    <property type="entry name" value="CTP_transf_3"/>
    <property type="match status" value="1"/>
</dbReference>
<dbReference type="AlphaFoldDB" id="A0A2M9CVW4"/>
<dbReference type="GO" id="GO:0005829">
    <property type="term" value="C:cytosol"/>
    <property type="evidence" value="ECO:0007669"/>
    <property type="project" value="TreeGrafter"/>
</dbReference>
<evidence type="ECO:0000256" key="2">
    <source>
        <dbReference type="ARBA" id="ARBA00022679"/>
    </source>
</evidence>
<keyword evidence="2 5" id="KW-0808">Transferase</keyword>
<dbReference type="Proteomes" id="UP000230000">
    <property type="component" value="Unassembled WGS sequence"/>
</dbReference>
<dbReference type="InterPro" id="IPR029044">
    <property type="entry name" value="Nucleotide-diphossugar_trans"/>
</dbReference>
<dbReference type="OrthoDB" id="9815559at2"/>
<dbReference type="UniPathway" id="UPA00358">
    <property type="reaction ID" value="UER00476"/>
</dbReference>
<dbReference type="NCBIfam" id="NF003950">
    <property type="entry name" value="PRK05450.1-3"/>
    <property type="match status" value="1"/>
</dbReference>
<sequence length="253" mass="29311">MRVVAIIPARYASTRFPGKPLADIAGKSMIQRVYERIAKAGCVDEIWVATDDPRILQHVESWHGKAVMTSSHHQTGTERCAEALGQLRLTPDIVLNVQGDEPFIRREHLQTLIACFEDQEVMIASLMKPVQDMQELHNPHLPKVVTDQQMNAMYFSRQPVPFVRDQPQDQWLATHRFYKHIGMYAFRPHILHELVKLAATPLEKAEKLEQLRWLEHGYRIRMGVTDIDQFSIDTPEDLQRCLQLLDQLEDRES</sequence>
<dbReference type="PANTHER" id="PTHR42866">
    <property type="entry name" value="3-DEOXY-MANNO-OCTULOSONATE CYTIDYLYLTRANSFERASE"/>
    <property type="match status" value="1"/>
</dbReference>
<comment type="caution">
    <text evidence="6">The sequence shown here is derived from an EMBL/GenBank/DDBJ whole genome shotgun (WGS) entry which is preliminary data.</text>
</comment>
<keyword evidence="7" id="KW-1185">Reference proteome</keyword>
<dbReference type="GO" id="GO:0008690">
    <property type="term" value="F:3-deoxy-manno-octulosonate cytidylyltransferase activity"/>
    <property type="evidence" value="ECO:0007669"/>
    <property type="project" value="UniProtKB-UniRule"/>
</dbReference>
<protein>
    <recommendedName>
        <fullName evidence="5">3-deoxy-manno-octulosonate cytidylyltransferase</fullName>
        <ecNumber evidence="5">2.7.7.38</ecNumber>
    </recommendedName>
    <alternativeName>
        <fullName evidence="5">CMP-2-keto-3-deoxyoctulosonic acid synthase</fullName>
        <shortName evidence="5">CKS</shortName>
        <shortName evidence="5">CMP-KDO synthase</shortName>
    </alternativeName>
</protein>
<evidence type="ECO:0000313" key="6">
    <source>
        <dbReference type="EMBL" id="PJJ76043.1"/>
    </source>
</evidence>
<dbReference type="NCBIfam" id="NF003952">
    <property type="entry name" value="PRK05450.1-5"/>
    <property type="match status" value="1"/>
</dbReference>